<comment type="caution">
    <text evidence="1">The sequence shown here is derived from an EMBL/GenBank/DDBJ whole genome shotgun (WGS) entry which is preliminary data.</text>
</comment>
<keyword evidence="2" id="KW-1185">Reference proteome</keyword>
<name>A0ACB8A2V1_9AGAM</name>
<accession>A0ACB8A2V1</accession>
<sequence length="754" mass="81967">MFFDPISQSSLHVYHSALPLTPTNTLLRKYFHSELTAKFIVMDGLHTDWDGCVRTIDVGDLVHSVAFSPIDSVIASASAKHGAQLWNTTTGANIVNLGPPQKPSAPICFSPSGARVALAFESGLVAVWDASTAQPLIINEECHHEPVTSLNFSPNSTTLASASRNKSIQLWEVETGKILHRLQHKDSVLCQAFSVDNKMIVSGCQGGLCSTWDVETGQLLRKLRGHSESVNSVAISGDGLFIASGSDDKAVRVWDAKIGVCIRTYTKGHKKGITAVRFTPDNTRVISACPKYVGSWLLSSRKSFDILWSANDYVKKATSSLPMWYTQAFKFIPSRLVGHMLDANRPEASRDFNVGFSPDSTWIAFPLAKGIIYSASLARPIHNNPPSFNSASSNNTALAISSDGSQVASGNARGSIQLWDPSLALKKWTEFSGYNQMKIQFIRSSPDGNRHIGIRLFNLFLLGPRMEVIKKLSGLEAGNTECVYSANSRNYACWGKVKLNPIKDVTALRVYKCSTGDRIFRVVLGKIQQVALSTDGTLVSCAHDKGVLEVWDVTSGQSLHKLPCEAVRCIYFAPDNSKIACGTSNGQVHLWDLRTGDSLIVIEHGTDKISCIAFSPDGNHLAYGYGDGSLHVWYPLPKGLRHALIPSSKESPDPLARILFSSDGATINCRTFEAQVPPSAIYADPPLTDLRVQPTAQTIPSPPIRTLSSRQTRPTCATPCSARITKYATAAGYMTATDASYGFLPLSGLPRLPH</sequence>
<gene>
    <name evidence="1" type="ORF">BJ138DRAFT_497704</name>
</gene>
<evidence type="ECO:0000313" key="1">
    <source>
        <dbReference type="EMBL" id="KAH7907481.1"/>
    </source>
</evidence>
<proteinExistence type="predicted"/>
<reference evidence="1" key="1">
    <citation type="journal article" date="2021" name="New Phytol.">
        <title>Evolutionary innovations through gain and loss of genes in the ectomycorrhizal Boletales.</title>
        <authorList>
            <person name="Wu G."/>
            <person name="Miyauchi S."/>
            <person name="Morin E."/>
            <person name="Kuo A."/>
            <person name="Drula E."/>
            <person name="Varga T."/>
            <person name="Kohler A."/>
            <person name="Feng B."/>
            <person name="Cao Y."/>
            <person name="Lipzen A."/>
            <person name="Daum C."/>
            <person name="Hundley H."/>
            <person name="Pangilinan J."/>
            <person name="Johnson J."/>
            <person name="Barry K."/>
            <person name="LaButti K."/>
            <person name="Ng V."/>
            <person name="Ahrendt S."/>
            <person name="Min B."/>
            <person name="Choi I.G."/>
            <person name="Park H."/>
            <person name="Plett J.M."/>
            <person name="Magnuson J."/>
            <person name="Spatafora J.W."/>
            <person name="Nagy L.G."/>
            <person name="Henrissat B."/>
            <person name="Grigoriev I.V."/>
            <person name="Yang Z.L."/>
            <person name="Xu J."/>
            <person name="Martin F.M."/>
        </authorList>
    </citation>
    <scope>NUCLEOTIDE SEQUENCE</scope>
    <source>
        <strain evidence="1">ATCC 28755</strain>
    </source>
</reference>
<evidence type="ECO:0000313" key="2">
    <source>
        <dbReference type="Proteomes" id="UP000790377"/>
    </source>
</evidence>
<dbReference type="EMBL" id="MU267901">
    <property type="protein sequence ID" value="KAH7907481.1"/>
    <property type="molecule type" value="Genomic_DNA"/>
</dbReference>
<organism evidence="1 2">
    <name type="scientific">Hygrophoropsis aurantiaca</name>
    <dbReference type="NCBI Taxonomy" id="72124"/>
    <lineage>
        <taxon>Eukaryota</taxon>
        <taxon>Fungi</taxon>
        <taxon>Dikarya</taxon>
        <taxon>Basidiomycota</taxon>
        <taxon>Agaricomycotina</taxon>
        <taxon>Agaricomycetes</taxon>
        <taxon>Agaricomycetidae</taxon>
        <taxon>Boletales</taxon>
        <taxon>Coniophorineae</taxon>
        <taxon>Hygrophoropsidaceae</taxon>
        <taxon>Hygrophoropsis</taxon>
    </lineage>
</organism>
<protein>
    <submittedName>
        <fullName evidence="1">WD40-repeat-containing domain protein</fullName>
    </submittedName>
</protein>
<dbReference type="Proteomes" id="UP000790377">
    <property type="component" value="Unassembled WGS sequence"/>
</dbReference>